<name>A0A7S8FAK7_9BACT</name>
<dbReference type="GO" id="GO:0016787">
    <property type="term" value="F:hydrolase activity"/>
    <property type="evidence" value="ECO:0007669"/>
    <property type="project" value="UniProtKB-KW"/>
</dbReference>
<evidence type="ECO:0000313" key="4">
    <source>
        <dbReference type="Proteomes" id="UP000593737"/>
    </source>
</evidence>
<sequence>MLGTVSRMEELMQATINGISIAYHDQGSGFPIVFLHAFPLSRMMWAPQEAALAQDFRIVTLDLRGHGESDAPLWQYTLEQAADDVRGLLDHLAIPHAVFVGLSMGGYILFAFYRRYAERVKGLVLADTRAQADTAEGKLARFELAQIAYKQGARAIADIMIPKLLSPATTQTRPELVQRVRAMIEGNEISGIAGDLMAMAARPDSLPLLDQVSCPTQVIVGELDLPTPPSDAKLMVERIPNARLTIIPGAAHLANLEQPELFNETVRSFVSTLVSHQRGYTNNC</sequence>
<dbReference type="PRINTS" id="PR00111">
    <property type="entry name" value="ABHYDROLASE"/>
</dbReference>
<dbReference type="InterPro" id="IPR050266">
    <property type="entry name" value="AB_hydrolase_sf"/>
</dbReference>
<feature type="transmembrane region" description="Helical" evidence="1">
    <location>
        <begin position="93"/>
        <end position="113"/>
    </location>
</feature>
<dbReference type="PRINTS" id="PR00412">
    <property type="entry name" value="EPOXHYDRLASE"/>
</dbReference>
<evidence type="ECO:0000256" key="1">
    <source>
        <dbReference type="SAM" id="Phobius"/>
    </source>
</evidence>
<gene>
    <name evidence="3" type="ORF">Nkreftii_000021</name>
</gene>
<dbReference type="InterPro" id="IPR000073">
    <property type="entry name" value="AB_hydrolase_1"/>
</dbReference>
<dbReference type="EMBL" id="CP047423">
    <property type="protein sequence ID" value="QPD02247.1"/>
    <property type="molecule type" value="Genomic_DNA"/>
</dbReference>
<proteinExistence type="predicted"/>
<dbReference type="Pfam" id="PF00561">
    <property type="entry name" value="Abhydrolase_1"/>
    <property type="match status" value="1"/>
</dbReference>
<organism evidence="3 4">
    <name type="scientific">Candidatus Nitrospira kreftii</name>
    <dbReference type="NCBI Taxonomy" id="2652173"/>
    <lineage>
        <taxon>Bacteria</taxon>
        <taxon>Pseudomonadati</taxon>
        <taxon>Nitrospirota</taxon>
        <taxon>Nitrospiria</taxon>
        <taxon>Nitrospirales</taxon>
        <taxon>Nitrospiraceae</taxon>
        <taxon>Nitrospira</taxon>
    </lineage>
</organism>
<keyword evidence="1" id="KW-0812">Transmembrane</keyword>
<dbReference type="SUPFAM" id="SSF53474">
    <property type="entry name" value="alpha/beta-Hydrolases"/>
    <property type="match status" value="1"/>
</dbReference>
<keyword evidence="1" id="KW-0472">Membrane</keyword>
<accession>A0A7S8FAK7</accession>
<evidence type="ECO:0000259" key="2">
    <source>
        <dbReference type="Pfam" id="PF00561"/>
    </source>
</evidence>
<dbReference type="Gene3D" id="3.40.50.1820">
    <property type="entry name" value="alpha/beta hydrolase"/>
    <property type="match status" value="1"/>
</dbReference>
<keyword evidence="3" id="KW-0378">Hydrolase</keyword>
<dbReference type="KEGG" id="nkf:Nkreftii_000021"/>
<reference evidence="3 4" key="1">
    <citation type="journal article" date="2020" name="ISME J.">
        <title>Enrichment and physiological characterization of a novel comammox Nitrospira indicates ammonium inhibition of complete nitrification.</title>
        <authorList>
            <person name="Sakoula D."/>
            <person name="Koch H."/>
            <person name="Frank J."/>
            <person name="Jetten M.S.M."/>
            <person name="van Kessel M.A.H.J."/>
            <person name="Lucker S."/>
        </authorList>
    </citation>
    <scope>NUCLEOTIDE SEQUENCE [LARGE SCALE GENOMIC DNA]</scope>
    <source>
        <strain evidence="3">Comreactor17</strain>
    </source>
</reference>
<protein>
    <submittedName>
        <fullName evidence="3">Alpha/beta hydrolase</fullName>
    </submittedName>
</protein>
<dbReference type="Proteomes" id="UP000593737">
    <property type="component" value="Chromosome"/>
</dbReference>
<dbReference type="InterPro" id="IPR000639">
    <property type="entry name" value="Epox_hydrolase-like"/>
</dbReference>
<feature type="domain" description="AB hydrolase-1" evidence="2">
    <location>
        <begin position="31"/>
        <end position="258"/>
    </location>
</feature>
<dbReference type="AlphaFoldDB" id="A0A7S8FAK7"/>
<dbReference type="InterPro" id="IPR029058">
    <property type="entry name" value="AB_hydrolase_fold"/>
</dbReference>
<evidence type="ECO:0000313" key="3">
    <source>
        <dbReference type="EMBL" id="QPD02247.1"/>
    </source>
</evidence>
<dbReference type="PANTHER" id="PTHR43798">
    <property type="entry name" value="MONOACYLGLYCEROL LIPASE"/>
    <property type="match status" value="1"/>
</dbReference>
<keyword evidence="1" id="KW-1133">Transmembrane helix</keyword>